<reference evidence="6" key="1">
    <citation type="submission" date="2018-03" db="EMBL/GenBank/DDBJ databases">
        <title>Genome sequencing of Melaminivora sp. strain SC2-7.</title>
        <authorList>
            <person name="Kim S.-J."/>
            <person name="Heo J."/>
            <person name="Ahn J.-H."/>
            <person name="Kwon S.-W."/>
        </authorList>
    </citation>
    <scope>NUCLEOTIDE SEQUENCE [LARGE SCALE GENOMIC DNA]</scope>
    <source>
        <strain evidence="6">SC2-7</strain>
    </source>
</reference>
<dbReference type="KEGG" id="melm:C7H73_13020"/>
<feature type="chain" id="PRO_5015179080" evidence="3">
    <location>
        <begin position="22"/>
        <end position="165"/>
    </location>
</feature>
<keyword evidence="1 3" id="KW-0732">Signal</keyword>
<name>A0A2P1NNA0_9BURK</name>
<dbReference type="GO" id="GO:0019867">
    <property type="term" value="C:outer membrane"/>
    <property type="evidence" value="ECO:0007669"/>
    <property type="project" value="InterPro"/>
</dbReference>
<organism evidence="5 6">
    <name type="scientific">Pulveribacter suum</name>
    <dbReference type="NCBI Taxonomy" id="2116657"/>
    <lineage>
        <taxon>Bacteria</taxon>
        <taxon>Pseudomonadati</taxon>
        <taxon>Pseudomonadota</taxon>
        <taxon>Betaproteobacteria</taxon>
        <taxon>Burkholderiales</taxon>
        <taxon>Comamonadaceae</taxon>
        <taxon>Pulveribacter</taxon>
    </lineage>
</organism>
<dbReference type="RefSeq" id="WP_106847041.1">
    <property type="nucleotide sequence ID" value="NZ_CP027792.1"/>
</dbReference>
<dbReference type="OrthoDB" id="5297256at2"/>
<dbReference type="Pfam" id="PF04355">
    <property type="entry name" value="BamE"/>
    <property type="match status" value="1"/>
</dbReference>
<evidence type="ECO:0000259" key="4">
    <source>
        <dbReference type="Pfam" id="PF04355"/>
    </source>
</evidence>
<evidence type="ECO:0000256" key="2">
    <source>
        <dbReference type="ARBA" id="ARBA00023136"/>
    </source>
</evidence>
<proteinExistence type="predicted"/>
<feature type="signal peptide" evidence="3">
    <location>
        <begin position="1"/>
        <end position="21"/>
    </location>
</feature>
<dbReference type="EMBL" id="CP027792">
    <property type="protein sequence ID" value="AVP58493.1"/>
    <property type="molecule type" value="Genomic_DNA"/>
</dbReference>
<gene>
    <name evidence="5" type="ORF">C7H73_13020</name>
</gene>
<dbReference type="InterPro" id="IPR037873">
    <property type="entry name" value="BamE-like"/>
</dbReference>
<keyword evidence="2" id="KW-0472">Membrane</keyword>
<dbReference type="Proteomes" id="UP000241829">
    <property type="component" value="Chromosome"/>
</dbReference>
<evidence type="ECO:0000256" key="3">
    <source>
        <dbReference type="SAM" id="SignalP"/>
    </source>
</evidence>
<sequence length="165" mass="18660">MSTPHWIKSLGAAALALLALAGCDDQRIRELEEGVSTESQVRERFGEPDRVWPEDGGARTLEYNRQPAGRRNYMITIGTDGRMSALVQVLAPHHFARVRPGMHEDEVRRLLGRPAKRTTYDLKQQTEWDWYWSDGPGREMVFTVVFDAAGQVLRSGSSERLHDGP</sequence>
<keyword evidence="6" id="KW-1185">Reference proteome</keyword>
<dbReference type="AlphaFoldDB" id="A0A2P1NNA0"/>
<feature type="domain" description="Outer membrane protein assembly factor BamE" evidence="4">
    <location>
        <begin position="92"/>
        <end position="152"/>
    </location>
</feature>
<evidence type="ECO:0000313" key="5">
    <source>
        <dbReference type="EMBL" id="AVP58493.1"/>
    </source>
</evidence>
<dbReference type="InterPro" id="IPR007450">
    <property type="entry name" value="BamE_dom"/>
</dbReference>
<protein>
    <submittedName>
        <fullName evidence="5">Outer membrane protein assembly factor BamE</fullName>
    </submittedName>
</protein>
<dbReference type="Gene3D" id="3.30.1450.10">
    <property type="match status" value="1"/>
</dbReference>
<evidence type="ECO:0000256" key="1">
    <source>
        <dbReference type="ARBA" id="ARBA00022729"/>
    </source>
</evidence>
<accession>A0A2P1NNA0</accession>
<evidence type="ECO:0000313" key="6">
    <source>
        <dbReference type="Proteomes" id="UP000241829"/>
    </source>
</evidence>